<evidence type="ECO:0008006" key="5">
    <source>
        <dbReference type="Google" id="ProtNLM"/>
    </source>
</evidence>
<reference evidence="3 4" key="1">
    <citation type="journal article" date="2012" name="J. Bacteriol.">
        <title>Genome sequence of the human- and animal-pathogenic strain Nocardia cyriacigeorgica GUH-2.</title>
        <authorList>
            <person name="Zoropogui A."/>
            <person name="Pujic P."/>
            <person name="Normand P."/>
            <person name="Barbe V."/>
            <person name="Beaman B."/>
            <person name="Beaman L."/>
            <person name="Boiron P."/>
            <person name="Colinon C."/>
            <person name="Deredjian A."/>
            <person name="Graindorge A."/>
            <person name="Mangenot S."/>
            <person name="Nazaret S."/>
            <person name="Neto M."/>
            <person name="Petit S."/>
            <person name="Roche D."/>
            <person name="Vallenet D."/>
            <person name="Rodriguez-Nava V."/>
            <person name="Richard Y."/>
            <person name="Cournoyer B."/>
            <person name="Blaha D."/>
        </authorList>
    </citation>
    <scope>NUCLEOTIDE SEQUENCE [LARGE SCALE GENOMIC DNA]</scope>
    <source>
        <strain evidence="3 4">GUH-2</strain>
    </source>
</reference>
<dbReference type="STRING" id="1127134.NOCYR_0706"/>
<keyword evidence="4" id="KW-1185">Reference proteome</keyword>
<evidence type="ECO:0000256" key="2">
    <source>
        <dbReference type="ARBA" id="ARBA00049106"/>
    </source>
</evidence>
<dbReference type="GO" id="GO:0016491">
    <property type="term" value="F:oxidoreductase activity"/>
    <property type="evidence" value="ECO:0007669"/>
    <property type="project" value="InterPro"/>
</dbReference>
<dbReference type="AlphaFoldDB" id="H6QYW5"/>
<dbReference type="GO" id="GO:0005886">
    <property type="term" value="C:plasma membrane"/>
    <property type="evidence" value="ECO:0007669"/>
    <property type="project" value="TreeGrafter"/>
</dbReference>
<evidence type="ECO:0000313" key="4">
    <source>
        <dbReference type="Proteomes" id="UP000008190"/>
    </source>
</evidence>
<comment type="catalytic activity">
    <reaction evidence="2">
        <text>oxidized coenzyme F420-(gamma-L-Glu)(n) + a quinol + H(+) = reduced coenzyme F420-(gamma-L-Glu)(n) + a quinone</text>
        <dbReference type="Rhea" id="RHEA:39663"/>
        <dbReference type="Rhea" id="RHEA-COMP:12939"/>
        <dbReference type="Rhea" id="RHEA-COMP:14378"/>
        <dbReference type="ChEBI" id="CHEBI:15378"/>
        <dbReference type="ChEBI" id="CHEBI:24646"/>
        <dbReference type="ChEBI" id="CHEBI:132124"/>
        <dbReference type="ChEBI" id="CHEBI:133980"/>
        <dbReference type="ChEBI" id="CHEBI:139511"/>
    </reaction>
</comment>
<dbReference type="PANTHER" id="PTHR39428">
    <property type="entry name" value="F420H(2)-DEPENDENT QUINONE REDUCTASE RV1261C"/>
    <property type="match status" value="1"/>
</dbReference>
<dbReference type="GO" id="GO:0070967">
    <property type="term" value="F:coenzyme F420 binding"/>
    <property type="evidence" value="ECO:0007669"/>
    <property type="project" value="TreeGrafter"/>
</dbReference>
<dbReference type="Gene3D" id="2.30.110.10">
    <property type="entry name" value="Electron Transport, Fmn-binding Protein, Chain A"/>
    <property type="match status" value="1"/>
</dbReference>
<dbReference type="NCBIfam" id="TIGR00026">
    <property type="entry name" value="hi_GC_TIGR00026"/>
    <property type="match status" value="1"/>
</dbReference>
<proteinExistence type="inferred from homology"/>
<gene>
    <name evidence="3" type="ordered locus">NOCYR_0706</name>
</gene>
<dbReference type="Pfam" id="PF04075">
    <property type="entry name" value="F420H2_quin_red"/>
    <property type="match status" value="1"/>
</dbReference>
<dbReference type="eggNOG" id="COG3945">
    <property type="taxonomic scope" value="Bacteria"/>
</dbReference>
<protein>
    <recommendedName>
        <fullName evidence="5">Nitroreductase family deazaflavin-dependent oxidoreductase</fullName>
    </recommendedName>
</protein>
<evidence type="ECO:0000313" key="3">
    <source>
        <dbReference type="EMBL" id="CCF61520.1"/>
    </source>
</evidence>
<name>H6QYW5_NOCCG</name>
<organism evidence="3 4">
    <name type="scientific">Nocardia cyriacigeorgica (strain GUH-2)</name>
    <dbReference type="NCBI Taxonomy" id="1127134"/>
    <lineage>
        <taxon>Bacteria</taxon>
        <taxon>Bacillati</taxon>
        <taxon>Actinomycetota</taxon>
        <taxon>Actinomycetes</taxon>
        <taxon>Mycobacteriales</taxon>
        <taxon>Nocardiaceae</taxon>
        <taxon>Nocardia</taxon>
    </lineage>
</organism>
<sequence length="130" mass="14559">MRAYRWSKGRVGGRLVGCPDARILLLDHVGAKSGVRRTSPLVYIEDGDMVAVAASKAGQPNHPAWFHNLTARPDTTIQLGPETRPVRARVASDAERERLWPKLVAVFPDFEFYQQQAGDRTIPVVILDRR</sequence>
<dbReference type="Proteomes" id="UP000008190">
    <property type="component" value="Chromosome"/>
</dbReference>
<dbReference type="HOGENOM" id="CLU_114921_1_1_11"/>
<dbReference type="InterPro" id="IPR004378">
    <property type="entry name" value="F420H2_quin_Rdtase"/>
</dbReference>
<dbReference type="KEGG" id="ncy:NOCYR_0706"/>
<dbReference type="EMBL" id="FO082843">
    <property type="protein sequence ID" value="CCF61520.1"/>
    <property type="molecule type" value="Genomic_DNA"/>
</dbReference>
<dbReference type="RefSeq" id="WP_014348994.1">
    <property type="nucleotide sequence ID" value="NC_016887.1"/>
</dbReference>
<comment type="similarity">
    <text evidence="1">Belongs to the F420H(2)-dependent quinone reductase family.</text>
</comment>
<dbReference type="InterPro" id="IPR012349">
    <property type="entry name" value="Split_barrel_FMN-bd"/>
</dbReference>
<evidence type="ECO:0000256" key="1">
    <source>
        <dbReference type="ARBA" id="ARBA00008710"/>
    </source>
</evidence>
<dbReference type="PANTHER" id="PTHR39428:SF3">
    <property type="entry name" value="DEAZAFLAVIN-DEPENDENT NITROREDUCTASE"/>
    <property type="match status" value="1"/>
</dbReference>
<accession>H6QYW5</accession>